<keyword evidence="3" id="KW-0547">Nucleotide-binding</keyword>
<dbReference type="InterPro" id="IPR017871">
    <property type="entry name" value="ABC_transporter-like_CS"/>
</dbReference>
<evidence type="ECO:0000313" key="10">
    <source>
        <dbReference type="EMBL" id="QAT62367.1"/>
    </source>
</evidence>
<evidence type="ECO:0000313" key="11">
    <source>
        <dbReference type="Proteomes" id="UP000287969"/>
    </source>
</evidence>
<dbReference type="PANTHER" id="PTHR43394:SF1">
    <property type="entry name" value="ATP-BINDING CASSETTE SUB-FAMILY B MEMBER 10, MITOCHONDRIAL"/>
    <property type="match status" value="1"/>
</dbReference>
<feature type="transmembrane region" description="Helical" evidence="7">
    <location>
        <begin position="130"/>
        <end position="148"/>
    </location>
</feature>
<name>A0A410QEF3_9FIRM</name>
<dbReference type="PROSITE" id="PS00211">
    <property type="entry name" value="ABC_TRANSPORTER_1"/>
    <property type="match status" value="1"/>
</dbReference>
<dbReference type="InterPro" id="IPR003439">
    <property type="entry name" value="ABC_transporter-like_ATP-bd"/>
</dbReference>
<feature type="domain" description="ABC transporter" evidence="8">
    <location>
        <begin position="327"/>
        <end position="549"/>
    </location>
</feature>
<dbReference type="KEGG" id="spoa:EQM13_12750"/>
<comment type="subcellular location">
    <subcellularLocation>
        <location evidence="1">Cell membrane</location>
        <topology evidence="1">Multi-pass membrane protein</topology>
    </subcellularLocation>
</comment>
<dbReference type="GO" id="GO:0015421">
    <property type="term" value="F:ABC-type oligopeptide transporter activity"/>
    <property type="evidence" value="ECO:0007669"/>
    <property type="project" value="TreeGrafter"/>
</dbReference>
<keyword evidence="4 10" id="KW-0067">ATP-binding</keyword>
<organism evidence="10 11">
    <name type="scientific">Acidilutibacter cellobiosedens</name>
    <dbReference type="NCBI Taxonomy" id="2507161"/>
    <lineage>
        <taxon>Bacteria</taxon>
        <taxon>Bacillati</taxon>
        <taxon>Bacillota</taxon>
        <taxon>Tissierellia</taxon>
        <taxon>Tissierellales</taxon>
        <taxon>Acidilutibacteraceae</taxon>
        <taxon>Acidilutibacter</taxon>
    </lineage>
</organism>
<feature type="transmembrane region" description="Helical" evidence="7">
    <location>
        <begin position="241"/>
        <end position="259"/>
    </location>
</feature>
<dbReference type="InterPro" id="IPR039421">
    <property type="entry name" value="Type_1_exporter"/>
</dbReference>
<dbReference type="AlphaFoldDB" id="A0A410QEF3"/>
<evidence type="ECO:0000256" key="3">
    <source>
        <dbReference type="ARBA" id="ARBA00022741"/>
    </source>
</evidence>
<dbReference type="PANTHER" id="PTHR43394">
    <property type="entry name" value="ATP-DEPENDENT PERMEASE MDL1, MITOCHONDRIAL"/>
    <property type="match status" value="1"/>
</dbReference>
<keyword evidence="6 7" id="KW-0472">Membrane</keyword>
<feature type="domain" description="ABC transmembrane type-1" evidence="9">
    <location>
        <begin position="17"/>
        <end position="297"/>
    </location>
</feature>
<protein>
    <submittedName>
        <fullName evidence="10">ABC transporter ATP-binding protein</fullName>
    </submittedName>
</protein>
<sequence>MIINVWKNFNRVKIKNIIYFILCMVLECIIIYRTFILGRYIDALIQMDKQYIYDFTVKFIVLLLLSIIITYFLRILSTMIINDVEYSIKNQVYEHLMKVPNKNIVKDSAHLVSQIDTDCKTVSNFTVNRVISISDAIFKSVVILYIMINTDVGISLMIISIISLSAIIYFLLKKLIYKKYLSLVEEENKYFSFQNKYLRFKETIARNSWYELFSKKFASRYKNKYRKTLEFVHIDTMYSQLINVMTNICTIILIFYGGLRIINHEMTLGDFTILNNYQSTLLQALVVIFSFGSEYQKALVSYNRLKEIFNIEENKDGIVNIQSVDSIKICELSYKIENNVLFENVNINLEKGNIYCISGKNGTGKSTILDILSGVNYDYKGNIYYNGIDIKDISVTDTRKYNLSFLEQEPVLISNDLYENLTLGLDNVDRNKILDLFNELFEKPMEEFCKREDASLQDELKMSGGEKQKVSLIRALYKPADVMLLDEPTSALDSKSKIKLINILNRCKKEKIIIIITHDRDLLSVADKTFNFDDNFLSESHENRKAVFS</sequence>
<dbReference type="OrthoDB" id="3185510at2"/>
<keyword evidence="2 7" id="KW-0812">Transmembrane</keyword>
<evidence type="ECO:0000256" key="4">
    <source>
        <dbReference type="ARBA" id="ARBA00022840"/>
    </source>
</evidence>
<dbReference type="SUPFAM" id="SSF52540">
    <property type="entry name" value="P-loop containing nucleoside triphosphate hydrolases"/>
    <property type="match status" value="1"/>
</dbReference>
<evidence type="ECO:0000256" key="2">
    <source>
        <dbReference type="ARBA" id="ARBA00022692"/>
    </source>
</evidence>
<dbReference type="PROSITE" id="PS50893">
    <property type="entry name" value="ABC_TRANSPORTER_2"/>
    <property type="match status" value="1"/>
</dbReference>
<evidence type="ECO:0000256" key="6">
    <source>
        <dbReference type="ARBA" id="ARBA00023136"/>
    </source>
</evidence>
<dbReference type="PROSITE" id="PS50929">
    <property type="entry name" value="ABC_TM1F"/>
    <property type="match status" value="1"/>
</dbReference>
<reference evidence="11" key="1">
    <citation type="submission" date="2019-01" db="EMBL/GenBank/DDBJ databases">
        <title>Draft genomes of a novel of Sporanaerobacter strains.</title>
        <authorList>
            <person name="Ma S."/>
        </authorList>
    </citation>
    <scope>NUCLEOTIDE SEQUENCE [LARGE SCALE GENOMIC DNA]</scope>
    <source>
        <strain evidence="11">NJN-17</strain>
    </source>
</reference>
<feature type="transmembrane region" description="Helical" evidence="7">
    <location>
        <begin position="55"/>
        <end position="73"/>
    </location>
</feature>
<evidence type="ECO:0000256" key="1">
    <source>
        <dbReference type="ARBA" id="ARBA00004651"/>
    </source>
</evidence>
<dbReference type="InterPro" id="IPR003593">
    <property type="entry name" value="AAA+_ATPase"/>
</dbReference>
<dbReference type="InterPro" id="IPR027417">
    <property type="entry name" value="P-loop_NTPase"/>
</dbReference>
<dbReference type="SMART" id="SM00382">
    <property type="entry name" value="AAA"/>
    <property type="match status" value="1"/>
</dbReference>
<dbReference type="InterPro" id="IPR036640">
    <property type="entry name" value="ABC1_TM_sf"/>
</dbReference>
<evidence type="ECO:0000256" key="7">
    <source>
        <dbReference type="SAM" id="Phobius"/>
    </source>
</evidence>
<dbReference type="SUPFAM" id="SSF90123">
    <property type="entry name" value="ABC transporter transmembrane region"/>
    <property type="match status" value="1"/>
</dbReference>
<dbReference type="EMBL" id="CP035282">
    <property type="protein sequence ID" value="QAT62367.1"/>
    <property type="molecule type" value="Genomic_DNA"/>
</dbReference>
<feature type="transmembrane region" description="Helical" evidence="7">
    <location>
        <begin position="17"/>
        <end position="35"/>
    </location>
</feature>
<evidence type="ECO:0000259" key="8">
    <source>
        <dbReference type="PROSITE" id="PS50893"/>
    </source>
</evidence>
<keyword evidence="11" id="KW-1185">Reference proteome</keyword>
<feature type="transmembrane region" description="Helical" evidence="7">
    <location>
        <begin position="154"/>
        <end position="172"/>
    </location>
</feature>
<dbReference type="GO" id="GO:0005886">
    <property type="term" value="C:plasma membrane"/>
    <property type="evidence" value="ECO:0007669"/>
    <property type="project" value="UniProtKB-SubCell"/>
</dbReference>
<dbReference type="Gene3D" id="3.40.50.300">
    <property type="entry name" value="P-loop containing nucleotide triphosphate hydrolases"/>
    <property type="match status" value="1"/>
</dbReference>
<evidence type="ECO:0000259" key="9">
    <source>
        <dbReference type="PROSITE" id="PS50929"/>
    </source>
</evidence>
<dbReference type="RefSeq" id="WP_128752897.1">
    <property type="nucleotide sequence ID" value="NZ_CP035282.1"/>
</dbReference>
<accession>A0A410QEF3</accession>
<dbReference type="Pfam" id="PF00664">
    <property type="entry name" value="ABC_membrane"/>
    <property type="match status" value="1"/>
</dbReference>
<dbReference type="GO" id="GO:0016887">
    <property type="term" value="F:ATP hydrolysis activity"/>
    <property type="evidence" value="ECO:0007669"/>
    <property type="project" value="InterPro"/>
</dbReference>
<keyword evidence="5 7" id="KW-1133">Transmembrane helix</keyword>
<evidence type="ECO:0000256" key="5">
    <source>
        <dbReference type="ARBA" id="ARBA00022989"/>
    </source>
</evidence>
<dbReference type="Proteomes" id="UP000287969">
    <property type="component" value="Chromosome"/>
</dbReference>
<proteinExistence type="predicted"/>
<gene>
    <name evidence="10" type="ORF">EQM13_12750</name>
</gene>
<dbReference type="InterPro" id="IPR011527">
    <property type="entry name" value="ABC1_TM_dom"/>
</dbReference>
<dbReference type="GO" id="GO:0005524">
    <property type="term" value="F:ATP binding"/>
    <property type="evidence" value="ECO:0007669"/>
    <property type="project" value="UniProtKB-KW"/>
</dbReference>
<dbReference type="Pfam" id="PF00005">
    <property type="entry name" value="ABC_tran"/>
    <property type="match status" value="1"/>
</dbReference>
<dbReference type="Gene3D" id="1.20.1560.10">
    <property type="entry name" value="ABC transporter type 1, transmembrane domain"/>
    <property type="match status" value="1"/>
</dbReference>